<dbReference type="OrthoDB" id="1822491at2"/>
<evidence type="ECO:0000256" key="1">
    <source>
        <dbReference type="ARBA" id="ARBA00023172"/>
    </source>
</evidence>
<accession>A0A4R9ATR1</accession>
<dbReference type="PROSITE" id="PS51898">
    <property type="entry name" value="TYR_RECOMBINASE"/>
    <property type="match status" value="1"/>
</dbReference>
<dbReference type="InterPro" id="IPR013762">
    <property type="entry name" value="Integrase-like_cat_sf"/>
</dbReference>
<dbReference type="CDD" id="cd00397">
    <property type="entry name" value="DNA_BRE_C"/>
    <property type="match status" value="1"/>
</dbReference>
<name>A0A4R9ATR1_9MICO</name>
<comment type="caution">
    <text evidence="3">The sequence shown here is derived from an EMBL/GenBank/DDBJ whole genome shotgun (WGS) entry which is preliminary data.</text>
</comment>
<dbReference type="AlphaFoldDB" id="A0A4R9ATR1"/>
<dbReference type="SUPFAM" id="SSF56349">
    <property type="entry name" value="DNA breaking-rejoining enzymes"/>
    <property type="match status" value="1"/>
</dbReference>
<evidence type="ECO:0000259" key="2">
    <source>
        <dbReference type="PROSITE" id="PS51898"/>
    </source>
</evidence>
<dbReference type="GO" id="GO:0006310">
    <property type="term" value="P:DNA recombination"/>
    <property type="evidence" value="ECO:0007669"/>
    <property type="project" value="UniProtKB-KW"/>
</dbReference>
<organism evidence="3 4">
    <name type="scientific">Cryobacterium ruanii</name>
    <dbReference type="NCBI Taxonomy" id="1259197"/>
    <lineage>
        <taxon>Bacteria</taxon>
        <taxon>Bacillati</taxon>
        <taxon>Actinomycetota</taxon>
        <taxon>Actinomycetes</taxon>
        <taxon>Micrococcales</taxon>
        <taxon>Microbacteriaceae</taxon>
        <taxon>Cryobacterium</taxon>
    </lineage>
</organism>
<sequence length="195" mass="21071">MGANSVGCGSSRRCAGMGDCPRGESRAFNSPADSPHFVGDHKVAEAVSDPRGRVIWGTPKSHDRRSVPFPNFLEESLQSRCQDRRANDLVYTALDGGVLRNGNFRNRTFNPALARVQMEDPEFLKVTPHDLRHTAANLAVSVGASVEAVQRMLGHSSAAVTLDVSADLFDEDLIAVATAKPRQNDVNCVQNVATE</sequence>
<evidence type="ECO:0000313" key="4">
    <source>
        <dbReference type="Proteomes" id="UP000298154"/>
    </source>
</evidence>
<protein>
    <submittedName>
        <fullName evidence="3">Site-specific integrase</fullName>
    </submittedName>
</protein>
<evidence type="ECO:0000313" key="3">
    <source>
        <dbReference type="EMBL" id="TFD69821.1"/>
    </source>
</evidence>
<dbReference type="Pfam" id="PF00589">
    <property type="entry name" value="Phage_integrase"/>
    <property type="match status" value="1"/>
</dbReference>
<dbReference type="InterPro" id="IPR011010">
    <property type="entry name" value="DNA_brk_join_enz"/>
</dbReference>
<dbReference type="GO" id="GO:0003677">
    <property type="term" value="F:DNA binding"/>
    <property type="evidence" value="ECO:0007669"/>
    <property type="project" value="InterPro"/>
</dbReference>
<keyword evidence="4" id="KW-1185">Reference proteome</keyword>
<dbReference type="Gene3D" id="1.10.443.10">
    <property type="entry name" value="Intergrase catalytic core"/>
    <property type="match status" value="1"/>
</dbReference>
<reference evidence="3 4" key="1">
    <citation type="submission" date="2019-03" db="EMBL/GenBank/DDBJ databases">
        <title>Genomics of glacier-inhabiting Cryobacterium strains.</title>
        <authorList>
            <person name="Liu Q."/>
            <person name="Xin Y.-H."/>
        </authorList>
    </citation>
    <scope>NUCLEOTIDE SEQUENCE [LARGE SCALE GENOMIC DNA]</scope>
    <source>
        <strain evidence="3 4">Sr36</strain>
    </source>
</reference>
<dbReference type="EMBL" id="SOHK01000001">
    <property type="protein sequence ID" value="TFD69821.1"/>
    <property type="molecule type" value="Genomic_DNA"/>
</dbReference>
<gene>
    <name evidence="3" type="ORF">E3T47_00335</name>
</gene>
<proteinExistence type="predicted"/>
<keyword evidence="1" id="KW-0233">DNA recombination</keyword>
<dbReference type="Proteomes" id="UP000298154">
    <property type="component" value="Unassembled WGS sequence"/>
</dbReference>
<dbReference type="InterPro" id="IPR002104">
    <property type="entry name" value="Integrase_catalytic"/>
</dbReference>
<feature type="domain" description="Tyr recombinase" evidence="2">
    <location>
        <begin position="1"/>
        <end position="178"/>
    </location>
</feature>
<dbReference type="GO" id="GO:0015074">
    <property type="term" value="P:DNA integration"/>
    <property type="evidence" value="ECO:0007669"/>
    <property type="project" value="InterPro"/>
</dbReference>